<dbReference type="Proteomes" id="UP001500752">
    <property type="component" value="Unassembled WGS sequence"/>
</dbReference>
<dbReference type="InterPro" id="IPR035906">
    <property type="entry name" value="MetI-like_sf"/>
</dbReference>
<accession>A0ABP7CY42</accession>
<feature type="transmembrane region" description="Helical" evidence="7">
    <location>
        <begin position="99"/>
        <end position="123"/>
    </location>
</feature>
<feature type="transmembrane region" description="Helical" evidence="7">
    <location>
        <begin position="37"/>
        <end position="56"/>
    </location>
</feature>
<evidence type="ECO:0000256" key="6">
    <source>
        <dbReference type="ARBA" id="ARBA00023136"/>
    </source>
</evidence>
<dbReference type="PANTHER" id="PTHR43386:SF1">
    <property type="entry name" value="D,D-DIPEPTIDE TRANSPORT SYSTEM PERMEASE PROTEIN DDPC-RELATED"/>
    <property type="match status" value="1"/>
</dbReference>
<evidence type="ECO:0000256" key="2">
    <source>
        <dbReference type="ARBA" id="ARBA00022448"/>
    </source>
</evidence>
<feature type="transmembrane region" description="Helical" evidence="7">
    <location>
        <begin position="144"/>
        <end position="170"/>
    </location>
</feature>
<organism evidence="9 10">
    <name type="scientific">Arthrobacter ginkgonis</name>
    <dbReference type="NCBI Taxonomy" id="1630594"/>
    <lineage>
        <taxon>Bacteria</taxon>
        <taxon>Bacillati</taxon>
        <taxon>Actinomycetota</taxon>
        <taxon>Actinomycetes</taxon>
        <taxon>Micrococcales</taxon>
        <taxon>Micrococcaceae</taxon>
        <taxon>Arthrobacter</taxon>
    </lineage>
</organism>
<keyword evidence="3" id="KW-1003">Cell membrane</keyword>
<reference evidence="10" key="1">
    <citation type="journal article" date="2019" name="Int. J. Syst. Evol. Microbiol.">
        <title>The Global Catalogue of Microorganisms (GCM) 10K type strain sequencing project: providing services to taxonomists for standard genome sequencing and annotation.</title>
        <authorList>
            <consortium name="The Broad Institute Genomics Platform"/>
            <consortium name="The Broad Institute Genome Sequencing Center for Infectious Disease"/>
            <person name="Wu L."/>
            <person name="Ma J."/>
        </authorList>
    </citation>
    <scope>NUCLEOTIDE SEQUENCE [LARGE SCALE GENOMIC DNA]</scope>
    <source>
        <strain evidence="10">JCM 30742</strain>
    </source>
</reference>
<evidence type="ECO:0000259" key="8">
    <source>
        <dbReference type="PROSITE" id="PS50928"/>
    </source>
</evidence>
<comment type="similarity">
    <text evidence="7">Belongs to the binding-protein-dependent transport system permease family.</text>
</comment>
<dbReference type="CDD" id="cd06261">
    <property type="entry name" value="TM_PBP2"/>
    <property type="match status" value="1"/>
</dbReference>
<feature type="transmembrane region" description="Helical" evidence="7">
    <location>
        <begin position="262"/>
        <end position="283"/>
    </location>
</feature>
<name>A0ABP7CY42_9MICC</name>
<feature type="domain" description="ABC transmembrane type-1" evidence="8">
    <location>
        <begin position="95"/>
        <end position="284"/>
    </location>
</feature>
<keyword evidence="10" id="KW-1185">Reference proteome</keyword>
<evidence type="ECO:0000313" key="10">
    <source>
        <dbReference type="Proteomes" id="UP001500752"/>
    </source>
</evidence>
<evidence type="ECO:0000256" key="4">
    <source>
        <dbReference type="ARBA" id="ARBA00022692"/>
    </source>
</evidence>
<evidence type="ECO:0000256" key="3">
    <source>
        <dbReference type="ARBA" id="ARBA00022475"/>
    </source>
</evidence>
<dbReference type="Gene3D" id="1.10.3720.10">
    <property type="entry name" value="MetI-like"/>
    <property type="match status" value="1"/>
</dbReference>
<protein>
    <submittedName>
        <fullName evidence="9">ABC transporter permease</fullName>
    </submittedName>
</protein>
<dbReference type="PROSITE" id="PS50928">
    <property type="entry name" value="ABC_TM1"/>
    <property type="match status" value="1"/>
</dbReference>
<keyword evidence="4 7" id="KW-0812">Transmembrane</keyword>
<dbReference type="InterPro" id="IPR000515">
    <property type="entry name" value="MetI-like"/>
</dbReference>
<dbReference type="RefSeq" id="WP_345153033.1">
    <property type="nucleotide sequence ID" value="NZ_BAABEO010000024.1"/>
</dbReference>
<evidence type="ECO:0000256" key="7">
    <source>
        <dbReference type="RuleBase" id="RU363032"/>
    </source>
</evidence>
<dbReference type="Pfam" id="PF00528">
    <property type="entry name" value="BPD_transp_1"/>
    <property type="match status" value="1"/>
</dbReference>
<evidence type="ECO:0000313" key="9">
    <source>
        <dbReference type="EMBL" id="GAA3695991.1"/>
    </source>
</evidence>
<gene>
    <name evidence="9" type="ORF">GCM10023081_36420</name>
</gene>
<keyword evidence="5 7" id="KW-1133">Transmembrane helix</keyword>
<feature type="transmembrane region" description="Helical" evidence="7">
    <location>
        <begin position="216"/>
        <end position="241"/>
    </location>
</feature>
<dbReference type="EMBL" id="BAABEO010000024">
    <property type="protein sequence ID" value="GAA3695991.1"/>
    <property type="molecule type" value="Genomic_DNA"/>
</dbReference>
<comment type="subcellular location">
    <subcellularLocation>
        <location evidence="1 7">Cell membrane</location>
        <topology evidence="1 7">Multi-pass membrane protein</topology>
    </subcellularLocation>
</comment>
<keyword evidence="6 7" id="KW-0472">Membrane</keyword>
<evidence type="ECO:0000256" key="5">
    <source>
        <dbReference type="ARBA" id="ARBA00022989"/>
    </source>
</evidence>
<evidence type="ECO:0000256" key="1">
    <source>
        <dbReference type="ARBA" id="ARBA00004651"/>
    </source>
</evidence>
<comment type="caution">
    <text evidence="9">The sequence shown here is derived from an EMBL/GenBank/DDBJ whole genome shotgun (WGS) entry which is preliminary data.</text>
</comment>
<dbReference type="PANTHER" id="PTHR43386">
    <property type="entry name" value="OLIGOPEPTIDE TRANSPORT SYSTEM PERMEASE PROTEIN APPC"/>
    <property type="match status" value="1"/>
</dbReference>
<dbReference type="InterPro" id="IPR050366">
    <property type="entry name" value="BP-dependent_transpt_permease"/>
</dbReference>
<keyword evidence="2 7" id="KW-0813">Transport</keyword>
<proteinExistence type="inferred from homology"/>
<dbReference type="SUPFAM" id="SSF161098">
    <property type="entry name" value="MetI-like"/>
    <property type="match status" value="1"/>
</dbReference>
<sequence>MTLPNLSAPSAAAGIGSQINKVVRGFWNRRTPWLDRFSIVLVGVMVAMAVLGPLFLQHDPYQANSKEALLPPSPSHWMGTDDVGRDVLSRLVVGAGQTIFAAALIVLLATVVGILVASIAAVSTKWIDETIMRACDIFMSLPSLVLALGIAAALGSSMTSIIIAMVGALWPSTARLARGIIRETMTSTYTEAARILGVSKPRLLLKHVLPNSLDAIYVHASMEVSGTIVMMSGLAFLGVGAPPPSADWGSMIAQGKDYITSAWWVALFPGIGITLGAIAFGLLGDAVRNYVDPTTRRS</sequence>